<dbReference type="GO" id="GO:0006310">
    <property type="term" value="P:DNA recombination"/>
    <property type="evidence" value="ECO:0007669"/>
    <property type="project" value="UniProtKB-KW"/>
</dbReference>
<dbReference type="GO" id="GO:0003677">
    <property type="term" value="F:DNA binding"/>
    <property type="evidence" value="ECO:0007669"/>
    <property type="project" value="InterPro"/>
</dbReference>
<dbReference type="Gene3D" id="1.10.443.10">
    <property type="entry name" value="Intergrase catalytic core"/>
    <property type="match status" value="1"/>
</dbReference>
<comment type="caution">
    <text evidence="3">The sequence shown here is derived from an EMBL/GenBank/DDBJ whole genome shotgun (WGS) entry which is preliminary data.</text>
</comment>
<reference evidence="3" key="1">
    <citation type="submission" date="2021-03" db="EMBL/GenBank/DDBJ databases">
        <authorList>
            <person name="Bekaert M."/>
        </authorList>
    </citation>
    <scope>NUCLEOTIDE SEQUENCE</scope>
</reference>
<dbReference type="Pfam" id="PF00589">
    <property type="entry name" value="Phage_integrase"/>
    <property type="match status" value="1"/>
</dbReference>
<dbReference type="PANTHER" id="PTHR21446">
    <property type="entry name" value="DUF3504 DOMAIN-CONTAINING PROTEIN"/>
    <property type="match status" value="1"/>
</dbReference>
<dbReference type="OrthoDB" id="6076517at2759"/>
<dbReference type="InterPro" id="IPR011010">
    <property type="entry name" value="DNA_brk_join_enz"/>
</dbReference>
<accession>A0A8S3QMF9</accession>
<dbReference type="InterPro" id="IPR052787">
    <property type="entry name" value="MAVS"/>
</dbReference>
<dbReference type="GO" id="GO:0015074">
    <property type="term" value="P:DNA integration"/>
    <property type="evidence" value="ECO:0007669"/>
    <property type="project" value="InterPro"/>
</dbReference>
<dbReference type="InterPro" id="IPR013762">
    <property type="entry name" value="Integrase-like_cat_sf"/>
</dbReference>
<feature type="domain" description="Tyr recombinase" evidence="2">
    <location>
        <begin position="333"/>
        <end position="435"/>
    </location>
</feature>
<dbReference type="EMBL" id="CAJPWZ010000498">
    <property type="protein sequence ID" value="CAG2194821.1"/>
    <property type="molecule type" value="Genomic_DNA"/>
</dbReference>
<dbReference type="InterPro" id="IPR002104">
    <property type="entry name" value="Integrase_catalytic"/>
</dbReference>
<protein>
    <submittedName>
        <fullName evidence="3">KCTD1_15</fullName>
    </submittedName>
</protein>
<dbReference type="AlphaFoldDB" id="A0A8S3QMF9"/>
<sequence length="523" mass="58711">MSDQNSLGKYLVNLPPEISSDDEEYMLANIGLFELQPVEMIDTEIELFPEQTIPPSEPELAEETIQPGPSTDLQTLESGLPSCPKRFKKMEENELQSLKENFHQSKSTKNNTKWGVKLFQEWCLESSGGHTDFNTVTKVDLNNKLRHFYAEAKPKNTEKRAQSMPQEHAGVYHKNSLKNVRAALNRHLTDINREIDIVKDNEFRQSNVILDSTLKMMVATGLSRTTKHKDIIELEDLRMISTYVFSNTEDAVLLRLKVWYCLAIHFVSRGLEFHHQLNLNSFDFKIDADGDEYVMVNHETTQKNIQGGVSSEEAPSDKFMYSNVAEKRFCPLSALKELIAKTDPNAKSLFNRIVKDLDVSSGASVWYTTQALAKRTYSGLMSDICKNAKCSKVYTAHCLRATAIQCMNDAGHELRHIMYMTGHRNESSIRSYNRHCSVGQKKSLSLTLSRIATGNDATSVQPTAPTSTALCPNSGFVDQNVIPSSQNTANLTSTLNSAGIMNNSMFSSCTFHINLPSTTTHQS</sequence>
<name>A0A8S3QMF9_MYTED</name>
<dbReference type="PANTHER" id="PTHR21446:SF6">
    <property type="entry name" value="MITOCHONDRIAL ANTIVIRAL-SIGNALING PROTEIN"/>
    <property type="match status" value="1"/>
</dbReference>
<organism evidence="3 4">
    <name type="scientific">Mytilus edulis</name>
    <name type="common">Blue mussel</name>
    <dbReference type="NCBI Taxonomy" id="6550"/>
    <lineage>
        <taxon>Eukaryota</taxon>
        <taxon>Metazoa</taxon>
        <taxon>Spiralia</taxon>
        <taxon>Lophotrochozoa</taxon>
        <taxon>Mollusca</taxon>
        <taxon>Bivalvia</taxon>
        <taxon>Autobranchia</taxon>
        <taxon>Pteriomorphia</taxon>
        <taxon>Mytilida</taxon>
        <taxon>Mytiloidea</taxon>
        <taxon>Mytilidae</taxon>
        <taxon>Mytilinae</taxon>
        <taxon>Mytilus</taxon>
    </lineage>
</organism>
<dbReference type="Proteomes" id="UP000683360">
    <property type="component" value="Unassembled WGS sequence"/>
</dbReference>
<evidence type="ECO:0000313" key="3">
    <source>
        <dbReference type="EMBL" id="CAG2194821.1"/>
    </source>
</evidence>
<evidence type="ECO:0000259" key="2">
    <source>
        <dbReference type="Pfam" id="PF00589"/>
    </source>
</evidence>
<keyword evidence="4" id="KW-1185">Reference proteome</keyword>
<evidence type="ECO:0000313" key="4">
    <source>
        <dbReference type="Proteomes" id="UP000683360"/>
    </source>
</evidence>
<proteinExistence type="predicted"/>
<evidence type="ECO:0000256" key="1">
    <source>
        <dbReference type="ARBA" id="ARBA00023172"/>
    </source>
</evidence>
<keyword evidence="1" id="KW-0233">DNA recombination</keyword>
<gene>
    <name evidence="3" type="ORF">MEDL_9827</name>
</gene>
<dbReference type="SUPFAM" id="SSF56349">
    <property type="entry name" value="DNA breaking-rejoining enzymes"/>
    <property type="match status" value="1"/>
</dbReference>